<dbReference type="GO" id="GO:0016020">
    <property type="term" value="C:membrane"/>
    <property type="evidence" value="ECO:0007669"/>
    <property type="project" value="UniProtKB-SubCell"/>
</dbReference>
<evidence type="ECO:0000313" key="7">
    <source>
        <dbReference type="Ensembl" id="ENSNPEP00000001927.1"/>
    </source>
</evidence>
<dbReference type="InterPro" id="IPR015631">
    <property type="entry name" value="CD2/SLAM_rcpt"/>
</dbReference>
<keyword evidence="2 6" id="KW-0732">Signal</keyword>
<feature type="compositionally biased region" description="Polar residues" evidence="5">
    <location>
        <begin position="255"/>
        <end position="264"/>
    </location>
</feature>
<evidence type="ECO:0000256" key="5">
    <source>
        <dbReference type="SAM" id="MobiDB-lite"/>
    </source>
</evidence>
<evidence type="ECO:0000256" key="3">
    <source>
        <dbReference type="ARBA" id="ARBA00023136"/>
    </source>
</evidence>
<reference evidence="7" key="1">
    <citation type="submission" date="2025-08" db="UniProtKB">
        <authorList>
            <consortium name="Ensembl"/>
        </authorList>
    </citation>
    <scope>IDENTIFICATION</scope>
</reference>
<proteinExistence type="predicted"/>
<dbReference type="Ensembl" id="ENSNPET00000001965.1">
    <property type="protein sequence ID" value="ENSNPEP00000001927.1"/>
    <property type="gene ID" value="ENSNPEG00000001483.1"/>
</dbReference>
<dbReference type="InterPro" id="IPR013783">
    <property type="entry name" value="Ig-like_fold"/>
</dbReference>
<accession>A0A8C6YQK8</accession>
<feature type="chain" id="PRO_5034266703" evidence="6">
    <location>
        <begin position="29"/>
        <end position="294"/>
    </location>
</feature>
<feature type="region of interest" description="Disordered" evidence="5">
    <location>
        <begin position="209"/>
        <end position="294"/>
    </location>
</feature>
<name>A0A8C6YQK8_NOTPE</name>
<comment type="subcellular location">
    <subcellularLocation>
        <location evidence="1">Membrane</location>
    </subcellularLocation>
</comment>
<protein>
    <submittedName>
        <fullName evidence="7">Uncharacterized protein</fullName>
    </submittedName>
</protein>
<keyword evidence="8" id="KW-1185">Reference proteome</keyword>
<dbReference type="PANTHER" id="PTHR12080:SF55">
    <property type="entry name" value="LYMPHOCYTE FUNCTION-ASSOCIATED ANTIGEN 3"/>
    <property type="match status" value="1"/>
</dbReference>
<feature type="compositionally biased region" description="Low complexity" evidence="5">
    <location>
        <begin position="267"/>
        <end position="285"/>
    </location>
</feature>
<evidence type="ECO:0000313" key="8">
    <source>
        <dbReference type="Proteomes" id="UP000694420"/>
    </source>
</evidence>
<evidence type="ECO:0000256" key="1">
    <source>
        <dbReference type="ARBA" id="ARBA00004370"/>
    </source>
</evidence>
<dbReference type="AlphaFoldDB" id="A0A8C6YQK8"/>
<dbReference type="SUPFAM" id="SSF48726">
    <property type="entry name" value="Immunoglobulin"/>
    <property type="match status" value="1"/>
</dbReference>
<feature type="compositionally biased region" description="Basic residues" evidence="5">
    <location>
        <begin position="216"/>
        <end position="225"/>
    </location>
</feature>
<evidence type="ECO:0000256" key="4">
    <source>
        <dbReference type="ARBA" id="ARBA00023180"/>
    </source>
</evidence>
<keyword evidence="3" id="KW-0472">Membrane</keyword>
<keyword evidence="4" id="KW-0325">Glycoprotein</keyword>
<feature type="signal peptide" evidence="6">
    <location>
        <begin position="1"/>
        <end position="28"/>
    </location>
</feature>
<sequence length="294" mass="30624">PWEPRAAMGARGYLLLALLLQRAGRSRSGLTGTVGKSVTFRIPGPMEGRLYWHVKNLLMVIINSSGYPEVLDAKYAERMAFLHNGTALILSGLVPDDAGTYWVQVLHAELPPPAVSCSLANCTAAPCPYELLCSAPGAAVAYGWSGAGALNASGPWLQLRRPLRSLPPVTCTARNPVSSSNVTVQPAAACAGSAADPEALTVYASVGTANQVSPPPRRRLHRCSHQHSLGNSHPLQPAPQDPAQAAKAPEEASKTIYSTVQPAVQVSGAAGSPADASASPRPSSRFPLSVATKG</sequence>
<dbReference type="Proteomes" id="UP000694420">
    <property type="component" value="Unplaced"/>
</dbReference>
<evidence type="ECO:0000256" key="6">
    <source>
        <dbReference type="SAM" id="SignalP"/>
    </source>
</evidence>
<evidence type="ECO:0000256" key="2">
    <source>
        <dbReference type="ARBA" id="ARBA00022729"/>
    </source>
</evidence>
<dbReference type="Gene3D" id="2.60.40.10">
    <property type="entry name" value="Immunoglobulins"/>
    <property type="match status" value="2"/>
</dbReference>
<organism evidence="7 8">
    <name type="scientific">Nothoprocta perdicaria</name>
    <name type="common">Chilean tinamou</name>
    <name type="synonym">Crypturus perdicarius</name>
    <dbReference type="NCBI Taxonomy" id="30464"/>
    <lineage>
        <taxon>Eukaryota</taxon>
        <taxon>Metazoa</taxon>
        <taxon>Chordata</taxon>
        <taxon>Craniata</taxon>
        <taxon>Vertebrata</taxon>
        <taxon>Euteleostomi</taxon>
        <taxon>Archelosauria</taxon>
        <taxon>Archosauria</taxon>
        <taxon>Dinosauria</taxon>
        <taxon>Saurischia</taxon>
        <taxon>Theropoda</taxon>
        <taxon>Coelurosauria</taxon>
        <taxon>Aves</taxon>
        <taxon>Palaeognathae</taxon>
        <taxon>Tinamiformes</taxon>
        <taxon>Tinamidae</taxon>
        <taxon>Nothoprocta</taxon>
    </lineage>
</organism>
<reference evidence="7" key="2">
    <citation type="submission" date="2025-09" db="UniProtKB">
        <authorList>
            <consortium name="Ensembl"/>
        </authorList>
    </citation>
    <scope>IDENTIFICATION</scope>
</reference>
<dbReference type="InterPro" id="IPR036179">
    <property type="entry name" value="Ig-like_dom_sf"/>
</dbReference>
<dbReference type="PANTHER" id="PTHR12080">
    <property type="entry name" value="SIGNALING LYMPHOCYTIC ACTIVATION MOLECULE"/>
    <property type="match status" value="1"/>
</dbReference>